<dbReference type="RefSeq" id="XP_056046431.1">
    <property type="nucleotide sequence ID" value="XM_056186757.1"/>
</dbReference>
<evidence type="ECO:0000259" key="7">
    <source>
        <dbReference type="Pfam" id="PF06398"/>
    </source>
</evidence>
<keyword evidence="2 6" id="KW-0812">Transmembrane</keyword>
<feature type="transmembrane region" description="Helical" evidence="6">
    <location>
        <begin position="235"/>
        <end position="253"/>
    </location>
</feature>
<sequence length="438" mass="50025">MNYAPRSFRELAALKDILYGGDDAMSSSSSSSSQDGSGNKESRKDHITDKLLERLFAAALPAADVANGGSTSSDVAERLQDQKNRPAFSVPVMARNFSRLNARIGVVFRLQYKIMRILTWRNANHTFSALAIYSFICLYPFLLVLFPVTVVMLGVMVPSFVQRHPPPPSPLASFPVPSEGPPLAEARELRPVPELSRDFLMNMRDIQNFMDDFTHAYDRIVGALSKPTNFKDEQYSSAVYLALLVVGAVMFLLSPYLPWRHIFLVWGWIIVSMGHPKARRMLKSSHDMYVTPREQELSNLFDALVAKDIVLDEPPEHRHVEIFELQRQKNSDVDEWDDWLFSAAPYDVLSQQRASKQRPQGVRFLDEVLPPVGWKFARDSAWKLDLRPGEWVLQRSLVNAEIDSNSKWVYDTTSSGHKGEWRRRRWLRAVERQVTGEE</sequence>
<accession>A0AAD7QXV2</accession>
<reference evidence="8" key="1">
    <citation type="submission" date="2023-03" db="EMBL/GenBank/DDBJ databases">
        <title>Near-Complete genome sequence of Lipomyces tetrasporous NRRL Y-64009, an oleaginous yeast capable of growing on lignocellulosic hydrolysates.</title>
        <authorList>
            <consortium name="Lawrence Berkeley National Laboratory"/>
            <person name="Jagtap S.S."/>
            <person name="Liu J.-J."/>
            <person name="Walukiewicz H.E."/>
            <person name="Pangilinan J."/>
            <person name="Lipzen A."/>
            <person name="Ahrendt S."/>
            <person name="Koriabine M."/>
            <person name="Cobaugh K."/>
            <person name="Salamov A."/>
            <person name="Yoshinaga Y."/>
            <person name="Ng V."/>
            <person name="Daum C."/>
            <person name="Grigoriev I.V."/>
            <person name="Slininger P.J."/>
            <person name="Dien B.S."/>
            <person name="Jin Y.-S."/>
            <person name="Rao C.V."/>
        </authorList>
    </citation>
    <scope>NUCLEOTIDE SEQUENCE</scope>
    <source>
        <strain evidence="8">NRRL Y-64009</strain>
    </source>
</reference>
<dbReference type="InterPro" id="IPR052816">
    <property type="entry name" value="Peroxisomal_Membrane_PEX28-32"/>
</dbReference>
<evidence type="ECO:0000256" key="1">
    <source>
        <dbReference type="ARBA" id="ARBA00004141"/>
    </source>
</evidence>
<comment type="subcellular location">
    <subcellularLocation>
        <location evidence="1">Membrane</location>
        <topology evidence="1">Multi-pass membrane protein</topology>
    </subcellularLocation>
</comment>
<feature type="transmembrane region" description="Helical" evidence="6">
    <location>
        <begin position="130"/>
        <end position="155"/>
    </location>
</feature>
<dbReference type="InterPro" id="IPR010482">
    <property type="entry name" value="TECPR1-like_DysF"/>
</dbReference>
<evidence type="ECO:0000256" key="3">
    <source>
        <dbReference type="ARBA" id="ARBA00022989"/>
    </source>
</evidence>
<keyword evidence="9" id="KW-1185">Reference proteome</keyword>
<evidence type="ECO:0000313" key="9">
    <source>
        <dbReference type="Proteomes" id="UP001217417"/>
    </source>
</evidence>
<dbReference type="Proteomes" id="UP001217417">
    <property type="component" value="Unassembled WGS sequence"/>
</dbReference>
<feature type="domain" description="TECPR1-like DysF" evidence="7">
    <location>
        <begin position="88"/>
        <end position="428"/>
    </location>
</feature>
<comment type="caution">
    <text evidence="8">The sequence shown here is derived from an EMBL/GenBank/DDBJ whole genome shotgun (WGS) entry which is preliminary data.</text>
</comment>
<evidence type="ECO:0000256" key="5">
    <source>
        <dbReference type="SAM" id="MobiDB-lite"/>
    </source>
</evidence>
<dbReference type="PANTHER" id="PTHR28304:SF2">
    <property type="entry name" value="PEROXISOMAL MEMBRANE PROTEIN PEX29"/>
    <property type="match status" value="1"/>
</dbReference>
<dbReference type="GO" id="GO:0005778">
    <property type="term" value="C:peroxisomal membrane"/>
    <property type="evidence" value="ECO:0007669"/>
    <property type="project" value="UniProtKB-ARBA"/>
</dbReference>
<dbReference type="Pfam" id="PF06398">
    <property type="entry name" value="Pex24p"/>
    <property type="match status" value="1"/>
</dbReference>
<gene>
    <name evidence="8" type="ORF">POJ06DRAFT_246233</name>
</gene>
<protein>
    <submittedName>
        <fullName evidence="8">Integral peroxisomal membrane peroxin-domain-containing protein</fullName>
    </submittedName>
</protein>
<keyword evidence="4 6" id="KW-0472">Membrane</keyword>
<dbReference type="PANTHER" id="PTHR28304">
    <property type="entry name" value="PEROXISOMAL MEMBRANE PROTEIN PEX29"/>
    <property type="match status" value="1"/>
</dbReference>
<evidence type="ECO:0000256" key="4">
    <source>
        <dbReference type="ARBA" id="ARBA00023136"/>
    </source>
</evidence>
<dbReference type="GeneID" id="80881923"/>
<proteinExistence type="predicted"/>
<name>A0AAD7QXV2_9ASCO</name>
<dbReference type="AlphaFoldDB" id="A0AAD7QXV2"/>
<feature type="region of interest" description="Disordered" evidence="5">
    <location>
        <begin position="23"/>
        <end position="44"/>
    </location>
</feature>
<evidence type="ECO:0000256" key="2">
    <source>
        <dbReference type="ARBA" id="ARBA00022692"/>
    </source>
</evidence>
<organism evidence="8 9">
    <name type="scientific">Lipomyces tetrasporus</name>
    <dbReference type="NCBI Taxonomy" id="54092"/>
    <lineage>
        <taxon>Eukaryota</taxon>
        <taxon>Fungi</taxon>
        <taxon>Dikarya</taxon>
        <taxon>Ascomycota</taxon>
        <taxon>Saccharomycotina</taxon>
        <taxon>Lipomycetes</taxon>
        <taxon>Lipomycetales</taxon>
        <taxon>Lipomycetaceae</taxon>
        <taxon>Lipomyces</taxon>
    </lineage>
</organism>
<keyword evidence="3 6" id="KW-1133">Transmembrane helix</keyword>
<dbReference type="GO" id="GO:0007031">
    <property type="term" value="P:peroxisome organization"/>
    <property type="evidence" value="ECO:0007669"/>
    <property type="project" value="TreeGrafter"/>
</dbReference>
<evidence type="ECO:0000256" key="6">
    <source>
        <dbReference type="SAM" id="Phobius"/>
    </source>
</evidence>
<evidence type="ECO:0000313" key="8">
    <source>
        <dbReference type="EMBL" id="KAJ8102981.1"/>
    </source>
</evidence>
<dbReference type="EMBL" id="JARPMG010000002">
    <property type="protein sequence ID" value="KAJ8102981.1"/>
    <property type="molecule type" value="Genomic_DNA"/>
</dbReference>